<protein>
    <submittedName>
        <fullName evidence="1">Uncharacterized protein</fullName>
    </submittedName>
</protein>
<accession>A0A2N1PK11</accession>
<dbReference type="AlphaFoldDB" id="A0A2N1PK11"/>
<sequence>MKPGGTLFISSLCSSDDQNHTLYNGEVPYRFIPTPEHLLHELKDSGFSILDWKVARRREFSHMEAFARIR</sequence>
<evidence type="ECO:0000313" key="2">
    <source>
        <dbReference type="Proteomes" id="UP000233256"/>
    </source>
</evidence>
<proteinExistence type="predicted"/>
<gene>
    <name evidence="1" type="ORF">CVV64_17685</name>
</gene>
<dbReference type="SUPFAM" id="SSF53335">
    <property type="entry name" value="S-adenosyl-L-methionine-dependent methyltransferases"/>
    <property type="match status" value="1"/>
</dbReference>
<reference evidence="1 2" key="1">
    <citation type="journal article" date="2017" name="ISME J.">
        <title>Potential for microbial H2 and metal transformations associated with novel bacteria and archaea in deep terrestrial subsurface sediments.</title>
        <authorList>
            <person name="Hernsdorf A.W."/>
            <person name="Amano Y."/>
            <person name="Miyakawa K."/>
            <person name="Ise K."/>
            <person name="Suzuki Y."/>
            <person name="Anantharaman K."/>
            <person name="Probst A."/>
            <person name="Burstein D."/>
            <person name="Thomas B.C."/>
            <person name="Banfield J.F."/>
        </authorList>
    </citation>
    <scope>NUCLEOTIDE SEQUENCE [LARGE SCALE GENOMIC DNA]</scope>
    <source>
        <strain evidence="1">HGW-Wallbacteria-1</strain>
    </source>
</reference>
<dbReference type="Proteomes" id="UP000233256">
    <property type="component" value="Unassembled WGS sequence"/>
</dbReference>
<name>A0A2N1PK11_9BACT</name>
<dbReference type="EMBL" id="PGXC01000037">
    <property type="protein sequence ID" value="PKK88675.1"/>
    <property type="molecule type" value="Genomic_DNA"/>
</dbReference>
<comment type="caution">
    <text evidence="1">The sequence shown here is derived from an EMBL/GenBank/DDBJ whole genome shotgun (WGS) entry which is preliminary data.</text>
</comment>
<dbReference type="Gene3D" id="3.40.50.150">
    <property type="entry name" value="Vaccinia Virus protein VP39"/>
    <property type="match status" value="1"/>
</dbReference>
<evidence type="ECO:0000313" key="1">
    <source>
        <dbReference type="EMBL" id="PKK88675.1"/>
    </source>
</evidence>
<organism evidence="1 2">
    <name type="scientific">Candidatus Wallbacteria bacterium HGW-Wallbacteria-1</name>
    <dbReference type="NCBI Taxonomy" id="2013854"/>
    <lineage>
        <taxon>Bacteria</taxon>
        <taxon>Candidatus Walliibacteriota</taxon>
    </lineage>
</organism>
<dbReference type="InterPro" id="IPR029063">
    <property type="entry name" value="SAM-dependent_MTases_sf"/>
</dbReference>